<feature type="region of interest" description="Disordered" evidence="1">
    <location>
        <begin position="126"/>
        <end position="150"/>
    </location>
</feature>
<dbReference type="OrthoDB" id="6099906at2759"/>
<keyword evidence="3" id="KW-1185">Reference proteome</keyword>
<name>A0A9P0MN94_NEZVI</name>
<reference evidence="2" key="1">
    <citation type="submission" date="2022-01" db="EMBL/GenBank/DDBJ databases">
        <authorList>
            <person name="King R."/>
        </authorList>
    </citation>
    <scope>NUCLEOTIDE SEQUENCE</scope>
</reference>
<evidence type="ECO:0000313" key="2">
    <source>
        <dbReference type="EMBL" id="CAH1401378.1"/>
    </source>
</evidence>
<accession>A0A9P0MN94</accession>
<dbReference type="Proteomes" id="UP001152798">
    <property type="component" value="Chromosome 5"/>
</dbReference>
<gene>
    <name evidence="2" type="ORF">NEZAVI_LOCUS10413</name>
</gene>
<feature type="compositionally biased region" description="Polar residues" evidence="1">
    <location>
        <begin position="140"/>
        <end position="150"/>
    </location>
</feature>
<dbReference type="AlphaFoldDB" id="A0A9P0MN94"/>
<evidence type="ECO:0000313" key="3">
    <source>
        <dbReference type="Proteomes" id="UP001152798"/>
    </source>
</evidence>
<organism evidence="2 3">
    <name type="scientific">Nezara viridula</name>
    <name type="common">Southern green stink bug</name>
    <name type="synonym">Cimex viridulus</name>
    <dbReference type="NCBI Taxonomy" id="85310"/>
    <lineage>
        <taxon>Eukaryota</taxon>
        <taxon>Metazoa</taxon>
        <taxon>Ecdysozoa</taxon>
        <taxon>Arthropoda</taxon>
        <taxon>Hexapoda</taxon>
        <taxon>Insecta</taxon>
        <taxon>Pterygota</taxon>
        <taxon>Neoptera</taxon>
        <taxon>Paraneoptera</taxon>
        <taxon>Hemiptera</taxon>
        <taxon>Heteroptera</taxon>
        <taxon>Panheteroptera</taxon>
        <taxon>Pentatomomorpha</taxon>
        <taxon>Pentatomoidea</taxon>
        <taxon>Pentatomidae</taxon>
        <taxon>Pentatominae</taxon>
        <taxon>Nezara</taxon>
    </lineage>
</organism>
<evidence type="ECO:0000256" key="1">
    <source>
        <dbReference type="SAM" id="MobiDB-lite"/>
    </source>
</evidence>
<dbReference type="Gene3D" id="3.30.450.20">
    <property type="entry name" value="PAS domain"/>
    <property type="match status" value="1"/>
</dbReference>
<proteinExistence type="predicted"/>
<protein>
    <submittedName>
        <fullName evidence="2">Uncharacterized protein</fullName>
    </submittedName>
</protein>
<sequence>MAFRVSQASSARWTVPLSSRQALNGFLLILTCEGEVFFATHTIENYLGFHQPRCSTERFVINGLQEDDTPRRPDTCARGERPGVAISDTRADLRRLDVTSWRVTCCSFVTAAGCCIPPPHIPRSSLLDPLPKPPEHIKPSLTQGSTDEVSTPTWRLGRLIDYPPTLCLQDNPYLEG</sequence>
<dbReference type="EMBL" id="OV725081">
    <property type="protein sequence ID" value="CAH1401378.1"/>
    <property type="molecule type" value="Genomic_DNA"/>
</dbReference>